<dbReference type="Pfam" id="PF03094">
    <property type="entry name" value="Mlo"/>
    <property type="match status" value="1"/>
</dbReference>
<feature type="transmembrane region" description="Helical" evidence="9">
    <location>
        <begin position="641"/>
        <end position="664"/>
    </location>
</feature>
<reference evidence="10 11" key="1">
    <citation type="submission" date="2022-12" db="EMBL/GenBank/DDBJ databases">
        <title>Chromosome-scale assembly of the Ensete ventricosum genome.</title>
        <authorList>
            <person name="Dussert Y."/>
            <person name="Stocks J."/>
            <person name="Wendawek A."/>
            <person name="Woldeyes F."/>
            <person name="Nichols R.A."/>
            <person name="Borrell J.S."/>
        </authorList>
    </citation>
    <scope>NUCLEOTIDE SEQUENCE [LARGE SCALE GENOMIC DNA]</scope>
    <source>
        <strain evidence="11">cv. Maze</strain>
        <tissue evidence="10">Seeds</tissue>
    </source>
</reference>
<protein>
    <recommendedName>
        <fullName evidence="12">MLO-like protein</fullName>
    </recommendedName>
</protein>
<evidence type="ECO:0008006" key="12">
    <source>
        <dbReference type="Google" id="ProtNLM"/>
    </source>
</evidence>
<evidence type="ECO:0000256" key="9">
    <source>
        <dbReference type="SAM" id="Phobius"/>
    </source>
</evidence>
<keyword evidence="3 9" id="KW-0812">Transmembrane</keyword>
<dbReference type="GO" id="GO:0016020">
    <property type="term" value="C:membrane"/>
    <property type="evidence" value="ECO:0007669"/>
    <property type="project" value="UniProtKB-SubCell"/>
</dbReference>
<sequence length="794" mass="90048">MEVVGGRLGRLSTRYAPATVFSGPVRKWKKRWIPLSAPNSNAAANADGARSNLLLYKWAPVSSPANGVPQAEEPPPKKFRFVPISVIEEQKQEAAEKLDDENKPVEADPSLQPNQIDSSDSKPDMNNIAVEEAQASDDDQVAAGDSNRTNFDLNLGLKAAEGDRETKSRNAEQDEAGDQPDKVSSGKNMEVKSATNSEPPNKLKRKAVAADLKMRTEVGLYTTLLCSLICIPNRPWNLPRLISRPDFPTPHHPWEGWTGDYKQASSSGRDDLVFAARSPPPDCRYASLGSPSSERARHGQQVLLKKKQDALNQALQKLKEELMLLGFISLLLTVFQSLISNICIPKSVSSYMLPCKVEKSTSMQEIYHGMGFYYGQQWNKRRLLSSGSSSGFCLSKGKVPLLSLEALHQLHIFIFVLAVVHVVFSASMMVLGGAKIRKWKHWENAILAEISKEEIQKKNESNKEQNEKEHNDKKHEPTEQDVQIHNHHHKFVMERTMGFWQQLVVVSWMISFFKQFYSSVSKSDYRALRAGFVMRHSSNKAYDFHKYMMRALEDDFKKVVGISWYLWLFVVIFLLLNVHGWHTYFWLSFLPLILLLVVGAKLDHIITKLALELQEKPGGPKGETQHVKPSDEHFWFKKPGIVLYLIQFILFQNSFEIAFFFWIWSTYGFHSCIMEGLGYLIPRLVIGVIIQVLCSYSTLPLYAIVTQMGDGFKESIFNATVQHTLHDWVTQVKGKRKHQYGFLSFLNFRQKDKNNNNEIQMQTMASRAPEASHGIQQSASLQEIVVEDPQAHAV</sequence>
<evidence type="ECO:0000256" key="6">
    <source>
        <dbReference type="ARBA" id="ARBA00023136"/>
    </source>
</evidence>
<keyword evidence="5 9" id="KW-1133">Transmembrane helix</keyword>
<dbReference type="AlphaFoldDB" id="A0AAV8RE77"/>
<dbReference type="Proteomes" id="UP001222027">
    <property type="component" value="Unassembled WGS sequence"/>
</dbReference>
<gene>
    <name evidence="10" type="ORF">OPV22_015936</name>
</gene>
<evidence type="ECO:0000256" key="4">
    <source>
        <dbReference type="ARBA" id="ARBA00022821"/>
    </source>
</evidence>
<comment type="caution">
    <text evidence="10">The sequence shown here is derived from an EMBL/GenBank/DDBJ whole genome shotgun (WGS) entry which is preliminary data.</text>
</comment>
<evidence type="ECO:0000256" key="8">
    <source>
        <dbReference type="SAM" id="MobiDB-lite"/>
    </source>
</evidence>
<dbReference type="GO" id="GO:0006952">
    <property type="term" value="P:defense response"/>
    <property type="evidence" value="ECO:0007669"/>
    <property type="project" value="UniProtKB-KW"/>
</dbReference>
<keyword evidence="6 9" id="KW-0472">Membrane</keyword>
<name>A0AAV8RE77_ENSVE</name>
<comment type="subcellular location">
    <subcellularLocation>
        <location evidence="1">Membrane</location>
        <topology evidence="1">Multi-pass membrane protein</topology>
    </subcellularLocation>
</comment>
<feature type="region of interest" description="Disordered" evidence="8">
    <location>
        <begin position="457"/>
        <end position="480"/>
    </location>
</feature>
<dbReference type="PANTHER" id="PTHR31942:SF54">
    <property type="entry name" value="MLO-LIKE PROTEIN 13"/>
    <property type="match status" value="1"/>
</dbReference>
<evidence type="ECO:0000256" key="7">
    <source>
        <dbReference type="ARBA" id="ARBA00023265"/>
    </source>
</evidence>
<organism evidence="10 11">
    <name type="scientific">Ensete ventricosum</name>
    <name type="common">Abyssinian banana</name>
    <name type="synonym">Musa ensete</name>
    <dbReference type="NCBI Taxonomy" id="4639"/>
    <lineage>
        <taxon>Eukaryota</taxon>
        <taxon>Viridiplantae</taxon>
        <taxon>Streptophyta</taxon>
        <taxon>Embryophyta</taxon>
        <taxon>Tracheophyta</taxon>
        <taxon>Spermatophyta</taxon>
        <taxon>Magnoliopsida</taxon>
        <taxon>Liliopsida</taxon>
        <taxon>Zingiberales</taxon>
        <taxon>Musaceae</taxon>
        <taxon>Ensete</taxon>
    </lineage>
</organism>
<dbReference type="EMBL" id="JAQQAF010000004">
    <property type="protein sequence ID" value="KAJ8494215.1"/>
    <property type="molecule type" value="Genomic_DNA"/>
</dbReference>
<feature type="transmembrane region" description="Helical" evidence="9">
    <location>
        <begin position="684"/>
        <end position="705"/>
    </location>
</feature>
<keyword evidence="7" id="KW-0568">Pathogenesis-related protein</keyword>
<evidence type="ECO:0000256" key="3">
    <source>
        <dbReference type="ARBA" id="ARBA00022692"/>
    </source>
</evidence>
<evidence type="ECO:0000256" key="1">
    <source>
        <dbReference type="ARBA" id="ARBA00004141"/>
    </source>
</evidence>
<feature type="compositionally biased region" description="Basic and acidic residues" evidence="8">
    <location>
        <begin position="92"/>
        <end position="106"/>
    </location>
</feature>
<feature type="compositionally biased region" description="Basic and acidic residues" evidence="8">
    <location>
        <begin position="160"/>
        <end position="172"/>
    </location>
</feature>
<accession>A0AAV8RE77</accession>
<feature type="transmembrane region" description="Helical" evidence="9">
    <location>
        <begin position="410"/>
        <end position="431"/>
    </location>
</feature>
<comment type="similarity">
    <text evidence="2">Belongs to the MLO family.</text>
</comment>
<proteinExistence type="inferred from homology"/>
<evidence type="ECO:0000256" key="5">
    <source>
        <dbReference type="ARBA" id="ARBA00022989"/>
    </source>
</evidence>
<feature type="transmembrane region" description="Helical" evidence="9">
    <location>
        <begin position="584"/>
        <end position="602"/>
    </location>
</feature>
<evidence type="ECO:0000313" key="10">
    <source>
        <dbReference type="EMBL" id="KAJ8494215.1"/>
    </source>
</evidence>
<evidence type="ECO:0000256" key="2">
    <source>
        <dbReference type="ARBA" id="ARBA00006574"/>
    </source>
</evidence>
<dbReference type="PANTHER" id="PTHR31942">
    <property type="entry name" value="MLO-LIKE PROTEIN 1"/>
    <property type="match status" value="1"/>
</dbReference>
<feature type="transmembrane region" description="Helical" evidence="9">
    <location>
        <begin position="559"/>
        <end position="578"/>
    </location>
</feature>
<keyword evidence="11" id="KW-1185">Reference proteome</keyword>
<keyword evidence="4" id="KW-0611">Plant defense</keyword>
<dbReference type="InterPro" id="IPR004326">
    <property type="entry name" value="Mlo"/>
</dbReference>
<evidence type="ECO:0000313" key="11">
    <source>
        <dbReference type="Proteomes" id="UP001222027"/>
    </source>
</evidence>
<feature type="region of interest" description="Disordered" evidence="8">
    <location>
        <begin position="92"/>
        <end position="202"/>
    </location>
</feature>